<keyword evidence="3" id="KW-0378">Hydrolase</keyword>
<dbReference type="PROSITE" id="PS50056">
    <property type="entry name" value="TYR_PHOSPHATASE_2"/>
    <property type="match status" value="1"/>
</dbReference>
<feature type="domain" description="Tyrosine specific protein phosphatases" evidence="7">
    <location>
        <begin position="63"/>
        <end position="142"/>
    </location>
</feature>
<dbReference type="InterPro" id="IPR020422">
    <property type="entry name" value="TYR_PHOSPHATASE_DUAL_dom"/>
</dbReference>
<dbReference type="GO" id="GO:0005634">
    <property type="term" value="C:nucleus"/>
    <property type="evidence" value="ECO:0007669"/>
    <property type="project" value="TreeGrafter"/>
</dbReference>
<evidence type="ECO:0000256" key="2">
    <source>
        <dbReference type="ARBA" id="ARBA00013064"/>
    </source>
</evidence>
<dbReference type="PIRSF" id="PIRSF000941">
    <property type="entry name" value="DUSP12"/>
    <property type="match status" value="1"/>
</dbReference>
<dbReference type="PANTHER" id="PTHR45848">
    <property type="entry name" value="DUAL SPECIFICITY PROTEIN PHOSPHATASE 12 FAMILY MEMBER"/>
    <property type="match status" value="1"/>
</dbReference>
<dbReference type="RefSeq" id="XP_064854088.1">
    <property type="nucleotide sequence ID" value="XM_064998016.1"/>
</dbReference>
<dbReference type="Gene3D" id="3.90.190.10">
    <property type="entry name" value="Protein tyrosine phosphatase superfamily"/>
    <property type="match status" value="1"/>
</dbReference>
<dbReference type="AlphaFoldDB" id="A0AAV5QQE5"/>
<dbReference type="GO" id="GO:0008138">
    <property type="term" value="F:protein tyrosine/serine/threonine phosphatase activity"/>
    <property type="evidence" value="ECO:0007669"/>
    <property type="project" value="InterPro"/>
</dbReference>
<keyword evidence="9" id="KW-1185">Reference proteome</keyword>
<dbReference type="InterPro" id="IPR000340">
    <property type="entry name" value="Dual-sp_phosphatase_cat-dom"/>
</dbReference>
<evidence type="ECO:0000259" key="7">
    <source>
        <dbReference type="PROSITE" id="PS50056"/>
    </source>
</evidence>
<comment type="similarity">
    <text evidence="1">Belongs to the protein-tyrosine phosphatase family. Non-receptor class dual specificity subfamily.</text>
</comment>
<dbReference type="Proteomes" id="UP001360560">
    <property type="component" value="Unassembled WGS sequence"/>
</dbReference>
<dbReference type="SUPFAM" id="SSF52799">
    <property type="entry name" value="(Phosphotyrosine protein) phosphatases II"/>
    <property type="match status" value="1"/>
</dbReference>
<name>A0AAV5QQE5_9ASCO</name>
<sequence>MDRILGGIYVGSYQPLAVGVDLKGKYKITHILSVIKGELPDGLKKQYTVKQIEIDDEETTNILDFLNETNKFINEALYPKVSEPKVVEKTDESKKKSNGHRGAILIHCSQGVSRSVAFTIAYLMYKYKLSLQNSLYAVQRKRSIAQPNIGFMQQLKIYEDALQHNDYIIDKIDLNAEQAYRDWIFKNSMDDEEARNKFLSNNESYAAVAVNQNQHNPKEGEKLTQLRCKKCRQELALSTSFIPHEIPDEGSRQSNFVTTSGYSNRIIGIERASNFCSHIFVEPLNWMKEELQGKGELLGKLNCPNSRCGTKVGTYSWKGSRCSCGRWVVPAISLQTAKVDEVFISTHSNFEQIKRQATIIE</sequence>
<protein>
    <recommendedName>
        <fullName evidence="2">protein-tyrosine-phosphatase</fullName>
        <ecNumber evidence="2">3.1.3.48</ecNumber>
    </recommendedName>
</protein>
<dbReference type="PROSITE" id="PS50054">
    <property type="entry name" value="TYR_PHOSPHATASE_DUAL"/>
    <property type="match status" value="1"/>
</dbReference>
<feature type="domain" description="Tyrosine-protein phosphatase" evidence="6">
    <location>
        <begin position="1"/>
        <end position="164"/>
    </location>
</feature>
<evidence type="ECO:0000256" key="4">
    <source>
        <dbReference type="ARBA" id="ARBA00022912"/>
    </source>
</evidence>
<comment type="caution">
    <text evidence="8">The sequence shown here is derived from an EMBL/GenBank/DDBJ whole genome shotgun (WGS) entry which is preliminary data.</text>
</comment>
<evidence type="ECO:0000256" key="3">
    <source>
        <dbReference type="ARBA" id="ARBA00022801"/>
    </source>
</evidence>
<dbReference type="PANTHER" id="PTHR45848:SF4">
    <property type="entry name" value="DUAL SPECIFICITY PROTEIN PHOSPHATASE 12"/>
    <property type="match status" value="1"/>
</dbReference>
<dbReference type="EMBL" id="BTFZ01000011">
    <property type="protein sequence ID" value="GMM37092.1"/>
    <property type="molecule type" value="Genomic_DNA"/>
</dbReference>
<keyword evidence="4" id="KW-0904">Protein phosphatase</keyword>
<organism evidence="8 9">
    <name type="scientific">Saccharomycopsis crataegensis</name>
    <dbReference type="NCBI Taxonomy" id="43959"/>
    <lineage>
        <taxon>Eukaryota</taxon>
        <taxon>Fungi</taxon>
        <taxon>Dikarya</taxon>
        <taxon>Ascomycota</taxon>
        <taxon>Saccharomycotina</taxon>
        <taxon>Saccharomycetes</taxon>
        <taxon>Saccharomycopsidaceae</taxon>
        <taxon>Saccharomycopsis</taxon>
    </lineage>
</organism>
<dbReference type="InterPro" id="IPR016278">
    <property type="entry name" value="DUSP12"/>
</dbReference>
<feature type="active site" description="Phosphocysteine intermediate" evidence="5">
    <location>
        <position position="108"/>
    </location>
</feature>
<accession>A0AAV5QQE5</accession>
<evidence type="ECO:0000313" key="9">
    <source>
        <dbReference type="Proteomes" id="UP001360560"/>
    </source>
</evidence>
<dbReference type="EC" id="3.1.3.48" evidence="2"/>
<evidence type="ECO:0000259" key="6">
    <source>
        <dbReference type="PROSITE" id="PS50054"/>
    </source>
</evidence>
<dbReference type="GeneID" id="90075067"/>
<dbReference type="Pfam" id="PF00782">
    <property type="entry name" value="DSPc"/>
    <property type="match status" value="1"/>
</dbReference>
<dbReference type="CDD" id="cd14518">
    <property type="entry name" value="DSP_fungal_YVH1"/>
    <property type="match status" value="1"/>
</dbReference>
<evidence type="ECO:0000256" key="1">
    <source>
        <dbReference type="ARBA" id="ARBA00008601"/>
    </source>
</evidence>
<dbReference type="InterPro" id="IPR029021">
    <property type="entry name" value="Prot-tyrosine_phosphatase-like"/>
</dbReference>
<dbReference type="SMART" id="SM00195">
    <property type="entry name" value="DSPc"/>
    <property type="match status" value="1"/>
</dbReference>
<evidence type="ECO:0000313" key="8">
    <source>
        <dbReference type="EMBL" id="GMM37092.1"/>
    </source>
</evidence>
<evidence type="ECO:0000256" key="5">
    <source>
        <dbReference type="PIRSR" id="PIRSR000941-50"/>
    </source>
</evidence>
<gene>
    <name evidence="8" type="ORF">DASC09_044170</name>
</gene>
<reference evidence="8 9" key="1">
    <citation type="journal article" date="2023" name="Elife">
        <title>Identification of key yeast species and microbe-microbe interactions impacting larval growth of Drosophila in the wild.</title>
        <authorList>
            <person name="Mure A."/>
            <person name="Sugiura Y."/>
            <person name="Maeda R."/>
            <person name="Honda K."/>
            <person name="Sakurai N."/>
            <person name="Takahashi Y."/>
            <person name="Watada M."/>
            <person name="Katoh T."/>
            <person name="Gotoh A."/>
            <person name="Gotoh Y."/>
            <person name="Taniguchi I."/>
            <person name="Nakamura K."/>
            <person name="Hayashi T."/>
            <person name="Katayama T."/>
            <person name="Uemura T."/>
            <person name="Hattori Y."/>
        </authorList>
    </citation>
    <scope>NUCLEOTIDE SEQUENCE [LARGE SCALE GENOMIC DNA]</scope>
    <source>
        <strain evidence="8 9">SC-9</strain>
    </source>
</reference>
<dbReference type="GO" id="GO:0004725">
    <property type="term" value="F:protein tyrosine phosphatase activity"/>
    <property type="evidence" value="ECO:0007669"/>
    <property type="project" value="UniProtKB-EC"/>
</dbReference>
<proteinExistence type="inferred from homology"/>
<dbReference type="InterPro" id="IPR000387">
    <property type="entry name" value="Tyr_Pase_dom"/>
</dbReference>